<dbReference type="InterPro" id="IPR050181">
    <property type="entry name" value="Cold_shock_domain"/>
</dbReference>
<feature type="domain" description="CSD" evidence="4">
    <location>
        <begin position="4"/>
        <end position="68"/>
    </location>
</feature>
<evidence type="ECO:0000259" key="4">
    <source>
        <dbReference type="PROSITE" id="PS51857"/>
    </source>
</evidence>
<dbReference type="PROSITE" id="PS00352">
    <property type="entry name" value="CSD_1"/>
    <property type="match status" value="1"/>
</dbReference>
<evidence type="ECO:0000313" key="6">
    <source>
        <dbReference type="Proteomes" id="UP000653472"/>
    </source>
</evidence>
<dbReference type="FunFam" id="2.40.50.140:FF:000006">
    <property type="entry name" value="Cold shock protein CspC"/>
    <property type="match status" value="1"/>
</dbReference>
<dbReference type="GO" id="GO:0005829">
    <property type="term" value="C:cytosol"/>
    <property type="evidence" value="ECO:0007669"/>
    <property type="project" value="UniProtKB-ARBA"/>
</dbReference>
<evidence type="ECO:0000256" key="3">
    <source>
        <dbReference type="RuleBase" id="RU000408"/>
    </source>
</evidence>
<organism evidence="5 6">
    <name type="scientific">Solimonas marina</name>
    <dbReference type="NCBI Taxonomy" id="2714601"/>
    <lineage>
        <taxon>Bacteria</taxon>
        <taxon>Pseudomonadati</taxon>
        <taxon>Pseudomonadota</taxon>
        <taxon>Gammaproteobacteria</taxon>
        <taxon>Nevskiales</taxon>
        <taxon>Nevskiaceae</taxon>
        <taxon>Solimonas</taxon>
    </lineage>
</organism>
<dbReference type="Gene3D" id="2.40.50.140">
    <property type="entry name" value="Nucleic acid-binding proteins"/>
    <property type="match status" value="1"/>
</dbReference>
<dbReference type="InterPro" id="IPR011129">
    <property type="entry name" value="CSD"/>
</dbReference>
<dbReference type="AlphaFoldDB" id="A0A970B4L1"/>
<dbReference type="CDD" id="cd04458">
    <property type="entry name" value="CSP_CDS"/>
    <property type="match status" value="1"/>
</dbReference>
<protein>
    <submittedName>
        <fullName evidence="5">Cold-shock protein</fullName>
    </submittedName>
</protein>
<name>A0A970B4L1_9GAMM</name>
<dbReference type="Pfam" id="PF00313">
    <property type="entry name" value="CSD"/>
    <property type="match status" value="1"/>
</dbReference>
<dbReference type="InterPro" id="IPR012340">
    <property type="entry name" value="NA-bd_OB-fold"/>
</dbReference>
<dbReference type="InterPro" id="IPR002059">
    <property type="entry name" value="CSP_DNA-bd"/>
</dbReference>
<dbReference type="RefSeq" id="WP_168146005.1">
    <property type="nucleotide sequence ID" value="NZ_JAAVXB010000001.1"/>
</dbReference>
<dbReference type="SUPFAM" id="SSF50249">
    <property type="entry name" value="Nucleic acid-binding proteins"/>
    <property type="match status" value="1"/>
</dbReference>
<dbReference type="InterPro" id="IPR019844">
    <property type="entry name" value="CSD_CS"/>
</dbReference>
<dbReference type="PROSITE" id="PS51857">
    <property type="entry name" value="CSD_2"/>
    <property type="match status" value="1"/>
</dbReference>
<dbReference type="InterPro" id="IPR012156">
    <property type="entry name" value="Cold_shock_CspA"/>
</dbReference>
<dbReference type="PRINTS" id="PR00050">
    <property type="entry name" value="COLDSHOCK"/>
</dbReference>
<comment type="caution">
    <text evidence="5">The sequence shown here is derived from an EMBL/GenBank/DDBJ whole genome shotgun (WGS) entry which is preliminary data.</text>
</comment>
<sequence>MAARETGTVKWFDSAKGFGFILRPGKEDVFVHFRQIIGDGYRTLTEGQQVEFEVTQGQKGLQAERVTVVT</sequence>
<dbReference type="GO" id="GO:0003676">
    <property type="term" value="F:nucleic acid binding"/>
    <property type="evidence" value="ECO:0007669"/>
    <property type="project" value="InterPro"/>
</dbReference>
<gene>
    <name evidence="5" type="ORF">G7Y82_00315</name>
</gene>
<dbReference type="PANTHER" id="PTHR11544">
    <property type="entry name" value="COLD SHOCK DOMAIN CONTAINING PROTEINS"/>
    <property type="match status" value="1"/>
</dbReference>
<dbReference type="Proteomes" id="UP000653472">
    <property type="component" value="Unassembled WGS sequence"/>
</dbReference>
<evidence type="ECO:0000256" key="1">
    <source>
        <dbReference type="ARBA" id="ARBA00004496"/>
    </source>
</evidence>
<dbReference type="PIRSF" id="PIRSF002599">
    <property type="entry name" value="Cold_shock_A"/>
    <property type="match status" value="1"/>
</dbReference>
<reference evidence="5" key="1">
    <citation type="submission" date="2020-03" db="EMBL/GenBank/DDBJ databases">
        <title>Solimonas marina sp. nov., isolated from deep seawater of the Pacific Ocean.</title>
        <authorList>
            <person name="Liu X."/>
            <person name="Lai Q."/>
            <person name="Sun F."/>
            <person name="Gai Y."/>
            <person name="Li G."/>
            <person name="Shao Z."/>
        </authorList>
    </citation>
    <scope>NUCLEOTIDE SEQUENCE</scope>
    <source>
        <strain evidence="5">C16B3</strain>
    </source>
</reference>
<proteinExistence type="predicted"/>
<comment type="subcellular location">
    <subcellularLocation>
        <location evidence="1 3">Cytoplasm</location>
    </subcellularLocation>
</comment>
<dbReference type="EMBL" id="JAAVXB010000001">
    <property type="protein sequence ID" value="NKF20738.1"/>
    <property type="molecule type" value="Genomic_DNA"/>
</dbReference>
<dbReference type="SMART" id="SM00357">
    <property type="entry name" value="CSP"/>
    <property type="match status" value="1"/>
</dbReference>
<keyword evidence="2" id="KW-0963">Cytoplasm</keyword>
<evidence type="ECO:0000256" key="2">
    <source>
        <dbReference type="ARBA" id="ARBA00022490"/>
    </source>
</evidence>
<evidence type="ECO:0000313" key="5">
    <source>
        <dbReference type="EMBL" id="NKF20738.1"/>
    </source>
</evidence>
<accession>A0A970B4L1</accession>
<keyword evidence="6" id="KW-1185">Reference proteome</keyword>